<sequence length="218" mass="24555">MSRLTVQYEDVRNKMKPGDIIAFSGKGNISDIIKWATRSSVSHVAVILHSQVLINGEPERDYINEVIESTSLNGFSGVIRSRLSDRLRKYEGEVWWLPLRDAVREKMDLGLFCRFLLDQEGKEYDMPQAVKSSLDALDMLRLAGSVTYNIEDFAKFFCSELAAAGLEASGAIRSVNSSEVTPVDLCMFSIYQNNYYQIKGDEKDIKGYNSLSPEGWGE</sequence>
<dbReference type="SUPFAM" id="SSF54001">
    <property type="entry name" value="Cysteine proteinases"/>
    <property type="match status" value="1"/>
</dbReference>
<gene>
    <name evidence="1" type="ORF">L2Y54_04375</name>
</gene>
<evidence type="ECO:0008006" key="3">
    <source>
        <dbReference type="Google" id="ProtNLM"/>
    </source>
</evidence>
<keyword evidence="2" id="KW-1185">Reference proteome</keyword>
<dbReference type="RefSeq" id="WP_236500066.1">
    <property type="nucleotide sequence ID" value="NZ_CP091244.1"/>
</dbReference>
<evidence type="ECO:0000313" key="1">
    <source>
        <dbReference type="EMBL" id="UJS25282.1"/>
    </source>
</evidence>
<proteinExistence type="predicted"/>
<dbReference type="InterPro" id="IPR038765">
    <property type="entry name" value="Papain-like_cys_pep_sf"/>
</dbReference>
<dbReference type="Proteomes" id="UP001054801">
    <property type="component" value="Chromosome"/>
</dbReference>
<dbReference type="Gene3D" id="3.90.1720.10">
    <property type="entry name" value="endopeptidase domain like (from Nostoc punctiforme)"/>
    <property type="match status" value="1"/>
</dbReference>
<reference evidence="1" key="1">
    <citation type="journal article" date="2022" name="Microorganisms">
        <title>Two New Species of Filamentous Sulfur Bacteria of the Genus Thiothrix, Thiothrix winogradskyi sp. nov. and 'Candidatus Thiothrix sulfatifontis' sp. nov.</title>
        <authorList>
            <person name="Ravin N.V."/>
            <person name="Rossetti S."/>
            <person name="Beletsky A.V."/>
            <person name="Kadnikov V.V."/>
            <person name="Rudenko T.S."/>
            <person name="Smolyakov D.D."/>
            <person name="Moskvitina M.I."/>
            <person name="Gureeva M.V."/>
            <person name="Mardanov A.V."/>
            <person name="Grabovich M.Y."/>
        </authorList>
    </citation>
    <scope>NUCLEOTIDE SEQUENCE</scope>
    <source>
        <strain evidence="1">CT3</strain>
    </source>
</reference>
<name>A0ABY3T0E5_9GAMM</name>
<dbReference type="EMBL" id="CP091244">
    <property type="protein sequence ID" value="UJS25282.1"/>
    <property type="molecule type" value="Genomic_DNA"/>
</dbReference>
<evidence type="ECO:0000313" key="2">
    <source>
        <dbReference type="Proteomes" id="UP001054801"/>
    </source>
</evidence>
<protein>
    <recommendedName>
        <fullName evidence="3">Permuted papain-like amidase YaeF/Yiix C92 family enzyme</fullName>
    </recommendedName>
</protein>
<organism evidence="1 2">
    <name type="scientific">Thiothrix winogradskyi</name>
    <dbReference type="NCBI Taxonomy" id="96472"/>
    <lineage>
        <taxon>Bacteria</taxon>
        <taxon>Pseudomonadati</taxon>
        <taxon>Pseudomonadota</taxon>
        <taxon>Gammaproteobacteria</taxon>
        <taxon>Thiotrichales</taxon>
        <taxon>Thiotrichaceae</taxon>
        <taxon>Thiothrix</taxon>
    </lineage>
</organism>
<accession>A0ABY3T0E5</accession>